<dbReference type="STRING" id="314232.SKA53_04113"/>
<organism evidence="1 2">
    <name type="scientific">Yoonia vestfoldensis SKA53</name>
    <dbReference type="NCBI Taxonomy" id="314232"/>
    <lineage>
        <taxon>Bacteria</taxon>
        <taxon>Pseudomonadati</taxon>
        <taxon>Pseudomonadota</taxon>
        <taxon>Alphaproteobacteria</taxon>
        <taxon>Rhodobacterales</taxon>
        <taxon>Paracoccaceae</taxon>
        <taxon>Yoonia</taxon>
    </lineage>
</organism>
<dbReference type="EMBL" id="AAMS01000005">
    <property type="protein sequence ID" value="EAQ06240.1"/>
    <property type="molecule type" value="Genomic_DNA"/>
</dbReference>
<comment type="caution">
    <text evidence="1">The sequence shown here is derived from an EMBL/GenBank/DDBJ whole genome shotgun (WGS) entry which is preliminary data.</text>
</comment>
<proteinExistence type="predicted"/>
<dbReference type="HOGENOM" id="CLU_2554203_0_0_5"/>
<name>A3V5R6_9RHOB</name>
<dbReference type="AlphaFoldDB" id="A3V5R6"/>
<dbReference type="Proteomes" id="UP000004507">
    <property type="component" value="Unassembled WGS sequence"/>
</dbReference>
<sequence length="82" mass="8947">MSAGTIGLIAGRGVTFGGLVHVFCRAVNRPTATVPPAANKVCYSNLCHRRLCNSARFHCAHENAAAHKIEPWPRWICHANHC</sequence>
<evidence type="ECO:0000313" key="1">
    <source>
        <dbReference type="EMBL" id="EAQ06240.1"/>
    </source>
</evidence>
<accession>A3V5R6</accession>
<protein>
    <submittedName>
        <fullName evidence="1">Uncharacterized protein</fullName>
    </submittedName>
</protein>
<keyword evidence="2" id="KW-1185">Reference proteome</keyword>
<gene>
    <name evidence="1" type="ORF">SKA53_04113</name>
</gene>
<reference evidence="1 2" key="1">
    <citation type="submission" date="2006-01" db="EMBL/GenBank/DDBJ databases">
        <authorList>
            <person name="Hagstrom A."/>
            <person name="Ferriera S."/>
            <person name="Johnson J."/>
            <person name="Kravitz S."/>
            <person name="Halpern A."/>
            <person name="Remington K."/>
            <person name="Beeson K."/>
            <person name="Tran B."/>
            <person name="Rogers Y.-H."/>
            <person name="Friedman R."/>
            <person name="Venter J.C."/>
        </authorList>
    </citation>
    <scope>NUCLEOTIDE SEQUENCE [LARGE SCALE GENOMIC DNA]</scope>
    <source>
        <strain evidence="1 2">SKA53</strain>
    </source>
</reference>
<evidence type="ECO:0000313" key="2">
    <source>
        <dbReference type="Proteomes" id="UP000004507"/>
    </source>
</evidence>